<organism evidence="1 2">
    <name type="scientific">Brassica napus</name>
    <name type="common">Rape</name>
    <dbReference type="NCBI Taxonomy" id="3708"/>
    <lineage>
        <taxon>Eukaryota</taxon>
        <taxon>Viridiplantae</taxon>
        <taxon>Streptophyta</taxon>
        <taxon>Embryophyta</taxon>
        <taxon>Tracheophyta</taxon>
        <taxon>Spermatophyta</taxon>
        <taxon>Magnoliopsida</taxon>
        <taxon>eudicotyledons</taxon>
        <taxon>Gunneridae</taxon>
        <taxon>Pentapetalae</taxon>
        <taxon>rosids</taxon>
        <taxon>malvids</taxon>
        <taxon>Brassicales</taxon>
        <taxon>Brassicaceae</taxon>
        <taxon>Brassiceae</taxon>
        <taxon>Brassica</taxon>
    </lineage>
</organism>
<proteinExistence type="predicted"/>
<comment type="caution">
    <text evidence="1">The sequence shown here is derived from an EMBL/GenBank/DDBJ whole genome shotgun (WGS) entry which is preliminary data.</text>
</comment>
<name>A0ABQ8ACR0_BRANA</name>
<accession>A0ABQ8ACR0</accession>
<keyword evidence="2" id="KW-1185">Reference proteome</keyword>
<evidence type="ECO:0000313" key="2">
    <source>
        <dbReference type="Proteomes" id="UP000824890"/>
    </source>
</evidence>
<protein>
    <submittedName>
        <fullName evidence="1">Uncharacterized protein</fullName>
    </submittedName>
</protein>
<feature type="non-terminal residue" evidence="1">
    <location>
        <position position="1"/>
    </location>
</feature>
<reference evidence="1 2" key="1">
    <citation type="submission" date="2021-05" db="EMBL/GenBank/DDBJ databases">
        <title>Genome Assembly of Synthetic Allotetraploid Brassica napus Reveals Homoeologous Exchanges between Subgenomes.</title>
        <authorList>
            <person name="Davis J.T."/>
        </authorList>
    </citation>
    <scope>NUCLEOTIDE SEQUENCE [LARGE SCALE GENOMIC DNA]</scope>
    <source>
        <strain evidence="2">cv. Da-Ae</strain>
        <tissue evidence="1">Seedling</tissue>
    </source>
</reference>
<dbReference type="Proteomes" id="UP000824890">
    <property type="component" value="Unassembled WGS sequence"/>
</dbReference>
<feature type="non-terminal residue" evidence="1">
    <location>
        <position position="208"/>
    </location>
</feature>
<gene>
    <name evidence="1" type="ORF">HID58_052763</name>
</gene>
<sequence>SQPVVASGGFSTAAAAGCLSSSLCFPLFPCLASFFLSLAPPIYSPLWSPSPLWRRCPVIWPDLLARVGDGAPVVVLWVSDASFGVAGHGVDFGSQSGALVVVMILCRHHPWSAIPVAASVASASADRRHFSRAESGGCGGLWFVGSPPRCSPIVVYCDLLVPMVSLLLQVVGLCSEAIFWRRVPGQAIIYRLVLICLLVLSLETPDPA</sequence>
<dbReference type="EMBL" id="JAGKQM010000013">
    <property type="protein sequence ID" value="KAH0890334.1"/>
    <property type="molecule type" value="Genomic_DNA"/>
</dbReference>
<evidence type="ECO:0000313" key="1">
    <source>
        <dbReference type="EMBL" id="KAH0890334.1"/>
    </source>
</evidence>